<dbReference type="EMBL" id="JBHTKL010000006">
    <property type="protein sequence ID" value="MFD1020613.1"/>
    <property type="molecule type" value="Genomic_DNA"/>
</dbReference>
<evidence type="ECO:0000313" key="2">
    <source>
        <dbReference type="EMBL" id="MFD1020613.1"/>
    </source>
</evidence>
<reference evidence="3" key="1">
    <citation type="journal article" date="2019" name="Int. J. Syst. Evol. Microbiol.">
        <title>The Global Catalogue of Microorganisms (GCM) 10K type strain sequencing project: providing services to taxonomists for standard genome sequencing and annotation.</title>
        <authorList>
            <consortium name="The Broad Institute Genomics Platform"/>
            <consortium name="The Broad Institute Genome Sequencing Center for Infectious Disease"/>
            <person name="Wu L."/>
            <person name="Ma J."/>
        </authorList>
    </citation>
    <scope>NUCLEOTIDE SEQUENCE [LARGE SCALE GENOMIC DNA]</scope>
    <source>
        <strain evidence="3">CCUG 56607</strain>
    </source>
</reference>
<gene>
    <name evidence="2" type="ORF">ACFQ2J_15605</name>
</gene>
<keyword evidence="3" id="KW-1185">Reference proteome</keyword>
<evidence type="ECO:0008006" key="4">
    <source>
        <dbReference type="Google" id="ProtNLM"/>
    </source>
</evidence>
<comment type="caution">
    <text evidence="2">The sequence shown here is derived from an EMBL/GenBank/DDBJ whole genome shotgun (WGS) entry which is preliminary data.</text>
</comment>
<name>A0ABW3L680_9BACI</name>
<keyword evidence="1" id="KW-0732">Signal</keyword>
<feature type="chain" id="PRO_5047344169" description="Lipoprotein" evidence="1">
    <location>
        <begin position="24"/>
        <end position="200"/>
    </location>
</feature>
<dbReference type="RefSeq" id="WP_386062629.1">
    <property type="nucleotide sequence ID" value="NZ_JBHTKL010000006.1"/>
</dbReference>
<dbReference type="Proteomes" id="UP001596990">
    <property type="component" value="Unassembled WGS sequence"/>
</dbReference>
<evidence type="ECO:0000313" key="3">
    <source>
        <dbReference type="Proteomes" id="UP001596990"/>
    </source>
</evidence>
<accession>A0ABW3L680</accession>
<dbReference type="PROSITE" id="PS51257">
    <property type="entry name" value="PROKAR_LIPOPROTEIN"/>
    <property type="match status" value="1"/>
</dbReference>
<sequence length="200" mass="22348">MKKALLFGLFAVLIISGCSQGEAQQKEPPKETALTIEPIDLNENEKKLLKHTIMNQLEFFSLDGTLNEADDLWFTIEIYENGKKTGMSGGSSGEIDHYFNEERLSFGYSTNSSNDSMTFTIGNDDGYFSSSAKVTVEGISTFGKAIDEKVDLEKDEPVHLAYWAGTDKNEMRNSVKPFLDSNIDKAYVLTVTLKEDKDEK</sequence>
<organism evidence="2 3">
    <name type="scientific">Thalassobacillus hwangdonensis</name>
    <dbReference type="NCBI Taxonomy" id="546108"/>
    <lineage>
        <taxon>Bacteria</taxon>
        <taxon>Bacillati</taxon>
        <taxon>Bacillota</taxon>
        <taxon>Bacilli</taxon>
        <taxon>Bacillales</taxon>
        <taxon>Bacillaceae</taxon>
        <taxon>Thalassobacillus</taxon>
    </lineage>
</organism>
<evidence type="ECO:0000256" key="1">
    <source>
        <dbReference type="SAM" id="SignalP"/>
    </source>
</evidence>
<feature type="signal peptide" evidence="1">
    <location>
        <begin position="1"/>
        <end position="23"/>
    </location>
</feature>
<protein>
    <recommendedName>
        <fullName evidence="4">Lipoprotein</fullName>
    </recommendedName>
</protein>
<proteinExistence type="predicted"/>